<keyword evidence="2" id="KW-1185">Reference proteome</keyword>
<dbReference type="Proteomes" id="UP000652427">
    <property type="component" value="Unassembled WGS sequence"/>
</dbReference>
<proteinExistence type="predicted"/>
<dbReference type="RefSeq" id="WP_100093810.1">
    <property type="nucleotide sequence ID" value="NZ_JABWMH010000003.1"/>
</dbReference>
<comment type="caution">
    <text evidence="1">The sequence shown here is derived from an EMBL/GenBank/DDBJ whole genome shotgun (WGS) entry which is preliminary data.</text>
</comment>
<dbReference type="EMBL" id="JABWMH010000003">
    <property type="protein sequence ID" value="NVD28358.1"/>
    <property type="molecule type" value="Genomic_DNA"/>
</dbReference>
<evidence type="ECO:0000313" key="2">
    <source>
        <dbReference type="Proteomes" id="UP000652427"/>
    </source>
</evidence>
<sequence length="192" mass="21977">MKLPIYSERIVTFSVVYHPYRRNTERFIRAFGAFEVNFQPGDDILFTRHHHTYPDKDRTAPLLEMTKLLDQQTDCVCAVLEAPGGSHRPKTKADFAKNVLDALPIFNLGLHRKIHVHRTEDQYVRVSAELFGITLASKMAGPSEKSRRAADHAQALWLSWVFNCLAEDPDQANLVAAFQAWRCVDDLRPVIF</sequence>
<accession>A0ABX2N3R8</accession>
<protein>
    <submittedName>
        <fullName evidence="1">Uncharacterized protein</fullName>
    </submittedName>
</protein>
<evidence type="ECO:0000313" key="1">
    <source>
        <dbReference type="EMBL" id="NVD28358.1"/>
    </source>
</evidence>
<organism evidence="1 2">
    <name type="scientific">Parasphingorhabdus flavimaris</name>
    <dbReference type="NCBI Taxonomy" id="266812"/>
    <lineage>
        <taxon>Bacteria</taxon>
        <taxon>Pseudomonadati</taxon>
        <taxon>Pseudomonadota</taxon>
        <taxon>Alphaproteobacteria</taxon>
        <taxon>Sphingomonadales</taxon>
        <taxon>Sphingomonadaceae</taxon>
        <taxon>Parasphingorhabdus</taxon>
    </lineage>
</organism>
<gene>
    <name evidence="1" type="ORF">HUO14_10640</name>
</gene>
<reference evidence="1 2" key="1">
    <citation type="submission" date="2020-06" db="EMBL/GenBank/DDBJ databases">
        <authorList>
            <person name="Kim S.-J."/>
            <person name="Park S.-J."/>
        </authorList>
    </citation>
    <scope>NUCLEOTIDE SEQUENCE [LARGE SCALE GENOMIC DNA]</scope>
    <source>
        <strain evidence="1 2">SW-151</strain>
    </source>
</reference>
<name>A0ABX2N3R8_9SPHN</name>